<dbReference type="RefSeq" id="WP_188365861.1">
    <property type="nucleotide sequence ID" value="NZ_BAABJF010000009.1"/>
</dbReference>
<evidence type="ECO:0000313" key="4">
    <source>
        <dbReference type="Proteomes" id="UP000605253"/>
    </source>
</evidence>
<feature type="chain" id="PRO_5037388011" evidence="2">
    <location>
        <begin position="18"/>
        <end position="226"/>
    </location>
</feature>
<organism evidence="3 4">
    <name type="scientific">Marinicella pacifica</name>
    <dbReference type="NCBI Taxonomy" id="1171543"/>
    <lineage>
        <taxon>Bacteria</taxon>
        <taxon>Pseudomonadati</taxon>
        <taxon>Pseudomonadota</taxon>
        <taxon>Gammaproteobacteria</taxon>
        <taxon>Lysobacterales</taxon>
        <taxon>Marinicellaceae</taxon>
        <taxon>Marinicella</taxon>
    </lineage>
</organism>
<proteinExistence type="predicted"/>
<keyword evidence="1" id="KW-0812">Transmembrane</keyword>
<dbReference type="AlphaFoldDB" id="A0A917FT07"/>
<dbReference type="Proteomes" id="UP000605253">
    <property type="component" value="Unassembled WGS sequence"/>
</dbReference>
<dbReference type="EMBL" id="BMEO01000012">
    <property type="protein sequence ID" value="GGG00799.1"/>
    <property type="molecule type" value="Genomic_DNA"/>
</dbReference>
<gene>
    <name evidence="3" type="ORF">GCM10011365_22610</name>
</gene>
<name>A0A917FT07_9GAMM</name>
<evidence type="ECO:0000313" key="3">
    <source>
        <dbReference type="EMBL" id="GGG00799.1"/>
    </source>
</evidence>
<feature type="transmembrane region" description="Helical" evidence="1">
    <location>
        <begin position="202"/>
        <end position="221"/>
    </location>
</feature>
<keyword evidence="1" id="KW-1133">Transmembrane helix</keyword>
<keyword evidence="1" id="KW-0472">Membrane</keyword>
<keyword evidence="4" id="KW-1185">Reference proteome</keyword>
<protein>
    <submittedName>
        <fullName evidence="3">Uncharacterized protein</fullName>
    </submittedName>
</protein>
<keyword evidence="2" id="KW-0732">Signal</keyword>
<accession>A0A917FT07</accession>
<feature type="signal peptide" evidence="2">
    <location>
        <begin position="1"/>
        <end position="17"/>
    </location>
</feature>
<reference evidence="3" key="2">
    <citation type="submission" date="2020-09" db="EMBL/GenBank/DDBJ databases">
        <authorList>
            <person name="Sun Q."/>
            <person name="Zhou Y."/>
        </authorList>
    </citation>
    <scope>NUCLEOTIDE SEQUENCE</scope>
    <source>
        <strain evidence="3">CGMCC 1.12181</strain>
    </source>
</reference>
<evidence type="ECO:0000256" key="2">
    <source>
        <dbReference type="SAM" id="SignalP"/>
    </source>
</evidence>
<sequence>MKKLIFSLLIISLQVTAAPVRFDFVFDDPNSSARTEGFIVFEDTLLPNPGDTTFVLPDPAVIDLQLTVTGSVNSDGTYNLSDYDEIDFWTNGGTLDFSQPLIGQATNGQPWGTTFDGSSGEFNLWSYGNGGVKSSGRYQGQGGGGPVGGPPTACFWFTICEPGGQGGNNNTATKGIGGGVSPMELQSMQPGRGTPVQSVPSLNVLSIMALATVILLMAVLFRRRLN</sequence>
<reference evidence="3" key="1">
    <citation type="journal article" date="2014" name="Int. J. Syst. Evol. Microbiol.">
        <title>Complete genome sequence of Corynebacterium casei LMG S-19264T (=DSM 44701T), isolated from a smear-ripened cheese.</title>
        <authorList>
            <consortium name="US DOE Joint Genome Institute (JGI-PGF)"/>
            <person name="Walter F."/>
            <person name="Albersmeier A."/>
            <person name="Kalinowski J."/>
            <person name="Ruckert C."/>
        </authorList>
    </citation>
    <scope>NUCLEOTIDE SEQUENCE</scope>
    <source>
        <strain evidence="3">CGMCC 1.12181</strain>
    </source>
</reference>
<evidence type="ECO:0000256" key="1">
    <source>
        <dbReference type="SAM" id="Phobius"/>
    </source>
</evidence>
<comment type="caution">
    <text evidence="3">The sequence shown here is derived from an EMBL/GenBank/DDBJ whole genome shotgun (WGS) entry which is preliminary data.</text>
</comment>